<sequence length="414" mass="47548">MTEFVADYLMKYEINEELSYTISNIASALIILLISALSYFITRKIIVRILETFVAKTHSKWGMILVENKVLERVSAIVPIFVIHAFAPVFPAFADWIQRLAFCAFVIVILLAVDKLLSTVDDIYRNYEVSKERPIKGYLQVLEIIAYVIGIIVIISTLIERSPLLLLSGIGAATAVLLLIFQNSILGFVAGIQLTANNMVKLGDWIEMPKYGADGEVMEISLHTVKVQNWDKTITTIPTNALVTESFKNWRGMQESGGRRIKRAIYIDMTSIRFCDEEMLNRYRKIHYIQRYIDNKITEIEAYNQSMKMDLTDIVNGRHLTNIGTFRTYVDNYLKNHQKVHSSMTRLVRQLEPTEKGIPIEIYAFLSETDWAEYESIQADLFDHILAVVPEFDLRIYQNPTGYDLRRLHAGIDN</sequence>
<evidence type="ECO:0000313" key="2">
    <source>
        <dbReference type="Proteomes" id="UP000594014"/>
    </source>
</evidence>
<evidence type="ECO:0000313" key="1">
    <source>
        <dbReference type="EMBL" id="QOX65784.1"/>
    </source>
</evidence>
<organism evidence="1 2">
    <name type="scientific">Anoxybacterium hadale</name>
    <dbReference type="NCBI Taxonomy" id="3408580"/>
    <lineage>
        <taxon>Bacteria</taxon>
        <taxon>Bacillati</taxon>
        <taxon>Bacillota</taxon>
        <taxon>Clostridia</taxon>
        <taxon>Peptostreptococcales</taxon>
        <taxon>Anaerovoracaceae</taxon>
        <taxon>Anoxybacterium</taxon>
    </lineage>
</organism>
<dbReference type="EMBL" id="CP042469">
    <property type="protein sequence ID" value="QOX65784.1"/>
    <property type="molecule type" value="Genomic_DNA"/>
</dbReference>
<dbReference type="Proteomes" id="UP000594014">
    <property type="component" value="Chromosome"/>
</dbReference>
<accession>A0ACD1AHM8</accession>
<keyword evidence="2" id="KW-1185">Reference proteome</keyword>
<proteinExistence type="predicted"/>
<gene>
    <name evidence="1" type="ORF">FRZ06_00960</name>
</gene>
<name>A0ACD1AHM8_9FIRM</name>
<protein>
    <submittedName>
        <fullName evidence="1">Mechanosensitive ion channel family protein</fullName>
    </submittedName>
</protein>
<reference evidence="1" key="1">
    <citation type="submission" date="2019-08" db="EMBL/GenBank/DDBJ databases">
        <title>Genome sequence of Clostridiales bacterium MT110.</title>
        <authorList>
            <person name="Cao J."/>
        </authorList>
    </citation>
    <scope>NUCLEOTIDE SEQUENCE</scope>
    <source>
        <strain evidence="1">MT110</strain>
    </source>
</reference>